<dbReference type="Pfam" id="PF04333">
    <property type="entry name" value="MlaA"/>
    <property type="match status" value="1"/>
</dbReference>
<keyword evidence="2" id="KW-0732">Signal</keyword>
<dbReference type="PANTHER" id="PTHR30035:SF3">
    <property type="entry name" value="INTERMEMBRANE PHOSPHOLIPID TRANSPORT SYSTEM LIPOPROTEIN MLAA"/>
    <property type="match status" value="1"/>
</dbReference>
<reference evidence="3 4" key="1">
    <citation type="submission" date="2023-10" db="EMBL/GenBank/DDBJ databases">
        <title>Two novel species belonging to the OM43/NOR5 clade.</title>
        <authorList>
            <person name="Park M."/>
        </authorList>
    </citation>
    <scope>NUCLEOTIDE SEQUENCE [LARGE SCALE GENOMIC DNA]</scope>
    <source>
        <strain evidence="3 4">IMCC43200</strain>
    </source>
</reference>
<evidence type="ECO:0000256" key="1">
    <source>
        <dbReference type="ARBA" id="ARBA00010634"/>
    </source>
</evidence>
<name>A0ABZ0I876_9GAMM</name>
<keyword evidence="3" id="KW-0449">Lipoprotein</keyword>
<accession>A0ABZ0I876</accession>
<evidence type="ECO:0000256" key="2">
    <source>
        <dbReference type="ARBA" id="ARBA00022729"/>
    </source>
</evidence>
<dbReference type="RefSeq" id="WP_407349880.1">
    <property type="nucleotide sequence ID" value="NZ_CP136864.1"/>
</dbReference>
<dbReference type="PANTHER" id="PTHR30035">
    <property type="entry name" value="LIPOPROTEIN VACJ-RELATED"/>
    <property type="match status" value="1"/>
</dbReference>
<organism evidence="3 4">
    <name type="scientific">Congregibacter variabilis</name>
    <dbReference type="NCBI Taxonomy" id="3081200"/>
    <lineage>
        <taxon>Bacteria</taxon>
        <taxon>Pseudomonadati</taxon>
        <taxon>Pseudomonadota</taxon>
        <taxon>Gammaproteobacteria</taxon>
        <taxon>Cellvibrionales</taxon>
        <taxon>Halieaceae</taxon>
        <taxon>Congregibacter</taxon>
    </lineage>
</organism>
<comment type="similarity">
    <text evidence="1">Belongs to the MlaA family.</text>
</comment>
<dbReference type="Proteomes" id="UP001626537">
    <property type="component" value="Chromosome"/>
</dbReference>
<proteinExistence type="inferred from homology"/>
<evidence type="ECO:0000313" key="3">
    <source>
        <dbReference type="EMBL" id="WOJ95241.1"/>
    </source>
</evidence>
<dbReference type="InterPro" id="IPR007428">
    <property type="entry name" value="MlaA"/>
</dbReference>
<evidence type="ECO:0000313" key="4">
    <source>
        <dbReference type="Proteomes" id="UP001626537"/>
    </source>
</evidence>
<keyword evidence="4" id="KW-1185">Reference proteome</keyword>
<dbReference type="EMBL" id="CP136864">
    <property type="protein sequence ID" value="WOJ95241.1"/>
    <property type="molecule type" value="Genomic_DNA"/>
</dbReference>
<sequence length="231" mass="25602">MCAVFSLSVVLAPSSAANDDPFEAINRPIFALNDAIDRWALKPVAKGYDFVMPAPAQRGVSNFFANLYDVTSTVNAVLQWRWGGATQSGGRFLVNSTLGIAGLFDVATPLGIRPYRTDFGQTLALWGVAEGPYVMLPLFGPRTFRSGTGTLVDTFTFSVPPYINDRSVRNWIWGVELVHGRSTFLGSDELISGDRYIFVRDAYLQQRAAFVNDGELQDDFSDFEDAWDQEF</sequence>
<protein>
    <submittedName>
        <fullName evidence="3">VacJ family lipoprotein</fullName>
    </submittedName>
</protein>
<gene>
    <name evidence="3" type="ORF">R0135_04650</name>
</gene>
<dbReference type="PRINTS" id="PR01805">
    <property type="entry name" value="VACJLIPOPROT"/>
</dbReference>